<reference evidence="1 2" key="1">
    <citation type="submission" date="2020-08" db="EMBL/GenBank/DDBJ databases">
        <title>Genomic Encyclopedia of Type Strains, Phase IV (KMG-IV): sequencing the most valuable type-strain genomes for metagenomic binning, comparative biology and taxonomic classification.</title>
        <authorList>
            <person name="Goeker M."/>
        </authorList>
    </citation>
    <scope>NUCLEOTIDE SEQUENCE [LARGE SCALE GENOMIC DNA]</scope>
    <source>
        <strain evidence="1 2">DSM 15867</strain>
    </source>
</reference>
<organism evidence="1 2">
    <name type="scientific">Sphingomonas abaci</name>
    <dbReference type="NCBI Taxonomy" id="237611"/>
    <lineage>
        <taxon>Bacteria</taxon>
        <taxon>Pseudomonadati</taxon>
        <taxon>Pseudomonadota</taxon>
        <taxon>Alphaproteobacteria</taxon>
        <taxon>Sphingomonadales</taxon>
        <taxon>Sphingomonadaceae</taxon>
        <taxon>Sphingomonas</taxon>
    </lineage>
</organism>
<gene>
    <name evidence="1" type="ORF">GGQ96_001056</name>
</gene>
<evidence type="ECO:0000313" key="1">
    <source>
        <dbReference type="EMBL" id="MBB4616936.1"/>
    </source>
</evidence>
<dbReference type="EMBL" id="JACHNY010000002">
    <property type="protein sequence ID" value="MBB4616936.1"/>
    <property type="molecule type" value="Genomic_DNA"/>
</dbReference>
<accession>A0A7W7EXC0</accession>
<sequence>MTAAPRQTNVVPIRPTPDLDAAYRATVSVHYPNSDPLSLATRVELMSLRDRATAALRRCRPEAEPILMEAARVAGLACLSAASARSLAFTRVAVESMIFAAQMIQRATV</sequence>
<protein>
    <submittedName>
        <fullName evidence="1">Uncharacterized protein</fullName>
    </submittedName>
</protein>
<evidence type="ECO:0000313" key="2">
    <source>
        <dbReference type="Proteomes" id="UP000574769"/>
    </source>
</evidence>
<dbReference type="AlphaFoldDB" id="A0A7W7EXC0"/>
<dbReference type="Proteomes" id="UP000574769">
    <property type="component" value="Unassembled WGS sequence"/>
</dbReference>
<proteinExistence type="predicted"/>
<keyword evidence="2" id="KW-1185">Reference proteome</keyword>
<comment type="caution">
    <text evidence="1">The sequence shown here is derived from an EMBL/GenBank/DDBJ whole genome shotgun (WGS) entry which is preliminary data.</text>
</comment>
<dbReference type="RefSeq" id="WP_184112353.1">
    <property type="nucleotide sequence ID" value="NZ_JACHNY010000002.1"/>
</dbReference>
<name>A0A7W7EXC0_9SPHN</name>